<keyword evidence="2" id="KW-1185">Reference proteome</keyword>
<name>A0ACB8B6L6_9AGAM</name>
<comment type="caution">
    <text evidence="1">The sequence shown here is derived from an EMBL/GenBank/DDBJ whole genome shotgun (WGS) entry which is preliminary data.</text>
</comment>
<dbReference type="Proteomes" id="UP000790709">
    <property type="component" value="Unassembled WGS sequence"/>
</dbReference>
<accession>A0ACB8B6L6</accession>
<organism evidence="1 2">
    <name type="scientific">Leucogyrophana mollusca</name>
    <dbReference type="NCBI Taxonomy" id="85980"/>
    <lineage>
        <taxon>Eukaryota</taxon>
        <taxon>Fungi</taxon>
        <taxon>Dikarya</taxon>
        <taxon>Basidiomycota</taxon>
        <taxon>Agaricomycotina</taxon>
        <taxon>Agaricomycetes</taxon>
        <taxon>Agaricomycetidae</taxon>
        <taxon>Boletales</taxon>
        <taxon>Boletales incertae sedis</taxon>
        <taxon>Leucogyrophana</taxon>
    </lineage>
</organism>
<gene>
    <name evidence="1" type="ORF">BV22DRAFT_1107242</name>
</gene>
<dbReference type="EMBL" id="MU266530">
    <property type="protein sequence ID" value="KAH7921356.1"/>
    <property type="molecule type" value="Genomic_DNA"/>
</dbReference>
<protein>
    <submittedName>
        <fullName evidence="1">Uncharacterized protein</fullName>
    </submittedName>
</protein>
<sequence>MSRDHAFATQNKFPEGATVVGIVAASNKTPVTRHTGDVEMHPTFLTLANIHSEVRMKATAHAWRCVAYVPVVEFEAPSECQLILQGRLWHKCMNKVFVNLKTAVKIGHFMPDPYGALRYGFTPLVRWQGDLVEKQSIAVVAKNASPVSQAVIKQFGDNFPHPPRNGSPGEVWAEPQSTQ</sequence>
<evidence type="ECO:0000313" key="2">
    <source>
        <dbReference type="Proteomes" id="UP000790709"/>
    </source>
</evidence>
<evidence type="ECO:0000313" key="1">
    <source>
        <dbReference type="EMBL" id="KAH7921356.1"/>
    </source>
</evidence>
<reference evidence="1" key="1">
    <citation type="journal article" date="2021" name="New Phytol.">
        <title>Evolutionary innovations through gain and loss of genes in the ectomycorrhizal Boletales.</title>
        <authorList>
            <person name="Wu G."/>
            <person name="Miyauchi S."/>
            <person name="Morin E."/>
            <person name="Kuo A."/>
            <person name="Drula E."/>
            <person name="Varga T."/>
            <person name="Kohler A."/>
            <person name="Feng B."/>
            <person name="Cao Y."/>
            <person name="Lipzen A."/>
            <person name="Daum C."/>
            <person name="Hundley H."/>
            <person name="Pangilinan J."/>
            <person name="Johnson J."/>
            <person name="Barry K."/>
            <person name="LaButti K."/>
            <person name="Ng V."/>
            <person name="Ahrendt S."/>
            <person name="Min B."/>
            <person name="Choi I.G."/>
            <person name="Park H."/>
            <person name="Plett J.M."/>
            <person name="Magnuson J."/>
            <person name="Spatafora J.W."/>
            <person name="Nagy L.G."/>
            <person name="Henrissat B."/>
            <person name="Grigoriev I.V."/>
            <person name="Yang Z.L."/>
            <person name="Xu J."/>
            <person name="Martin F.M."/>
        </authorList>
    </citation>
    <scope>NUCLEOTIDE SEQUENCE</scope>
    <source>
        <strain evidence="1">KUC20120723A-06</strain>
    </source>
</reference>
<proteinExistence type="predicted"/>